<sequence length="322" mass="33002">MMDNYGCQGCGVQQVTPSLTSSSPGGSSTSSYASASSIPPPAPVVSSSVSPSPSAVGGRDTSCLYPHLYNIHPSLLTQLGTKNPQIGGHPPDQSHQPSTGGNHKHPLSLQMPLGATHQTHATAPLLLPTVTTRGILSAPPQAVTFPTIAPGMDSSQIVTEFHGANNTFSAVPGSQNLPATSMLIPKSSSTPPPPLLPGCHPSAVATSLCNQATAMGTSGHSSTATQTSPKIRRLYSPGEAPWCPNPTVPRFQPPTPSTPPESISPSLPPQPPKTMAIPNGTSTTNGSLGLRCPQPSPPVSSHSLAQNTQMRHSTTQTGNRVG</sequence>
<feature type="compositionally biased region" description="Pro residues" evidence="1">
    <location>
        <begin position="243"/>
        <end position="259"/>
    </location>
</feature>
<dbReference type="EMBL" id="KZ308714">
    <property type="protein sequence ID" value="KAG8233395.1"/>
    <property type="molecule type" value="Genomic_DNA"/>
</dbReference>
<evidence type="ECO:0000313" key="2">
    <source>
        <dbReference type="EMBL" id="KAG8233395.1"/>
    </source>
</evidence>
<feature type="non-terminal residue" evidence="2">
    <location>
        <position position="322"/>
    </location>
</feature>
<comment type="caution">
    <text evidence="2">The sequence shown here is derived from an EMBL/GenBank/DDBJ whole genome shotgun (WGS) entry which is preliminary data.</text>
</comment>
<organism evidence="2 3">
    <name type="scientific">Ladona fulva</name>
    <name type="common">Scarce chaser dragonfly</name>
    <name type="synonym">Libellula fulva</name>
    <dbReference type="NCBI Taxonomy" id="123851"/>
    <lineage>
        <taxon>Eukaryota</taxon>
        <taxon>Metazoa</taxon>
        <taxon>Ecdysozoa</taxon>
        <taxon>Arthropoda</taxon>
        <taxon>Hexapoda</taxon>
        <taxon>Insecta</taxon>
        <taxon>Pterygota</taxon>
        <taxon>Palaeoptera</taxon>
        <taxon>Odonata</taxon>
        <taxon>Epiprocta</taxon>
        <taxon>Anisoptera</taxon>
        <taxon>Libelluloidea</taxon>
        <taxon>Libellulidae</taxon>
        <taxon>Ladona</taxon>
    </lineage>
</organism>
<evidence type="ECO:0000313" key="3">
    <source>
        <dbReference type="Proteomes" id="UP000792457"/>
    </source>
</evidence>
<reference evidence="2" key="2">
    <citation type="submission" date="2017-10" db="EMBL/GenBank/DDBJ databases">
        <title>Ladona fulva Genome sequencing and assembly.</title>
        <authorList>
            <person name="Murali S."/>
            <person name="Richards S."/>
            <person name="Bandaranaike D."/>
            <person name="Bellair M."/>
            <person name="Blankenburg K."/>
            <person name="Chao H."/>
            <person name="Dinh H."/>
            <person name="Doddapaneni H."/>
            <person name="Dugan-Rocha S."/>
            <person name="Elkadiri S."/>
            <person name="Gnanaolivu R."/>
            <person name="Hernandez B."/>
            <person name="Skinner E."/>
            <person name="Javaid M."/>
            <person name="Lee S."/>
            <person name="Li M."/>
            <person name="Ming W."/>
            <person name="Munidasa M."/>
            <person name="Muniz J."/>
            <person name="Nguyen L."/>
            <person name="Hughes D."/>
            <person name="Osuji N."/>
            <person name="Pu L.-L."/>
            <person name="Puazo M."/>
            <person name="Qu C."/>
            <person name="Quiroz J."/>
            <person name="Raj R."/>
            <person name="Weissenberger G."/>
            <person name="Xin Y."/>
            <person name="Zou X."/>
            <person name="Han Y."/>
            <person name="Worley K."/>
            <person name="Muzny D."/>
            <person name="Gibbs R."/>
        </authorList>
    </citation>
    <scope>NUCLEOTIDE SEQUENCE</scope>
    <source>
        <strain evidence="2">Sampled in the wild</strain>
    </source>
</reference>
<accession>A0A8K0KEG3</accession>
<protein>
    <submittedName>
        <fullName evidence="2">Uncharacterized protein</fullName>
    </submittedName>
</protein>
<feature type="compositionally biased region" description="Polar residues" evidence="1">
    <location>
        <begin position="299"/>
        <end position="322"/>
    </location>
</feature>
<name>A0A8K0KEG3_LADFU</name>
<dbReference type="AlphaFoldDB" id="A0A8K0KEG3"/>
<dbReference type="Proteomes" id="UP000792457">
    <property type="component" value="Unassembled WGS sequence"/>
</dbReference>
<gene>
    <name evidence="2" type="ORF">J437_LFUL013175</name>
</gene>
<feature type="region of interest" description="Disordered" evidence="1">
    <location>
        <begin position="16"/>
        <end position="57"/>
    </location>
</feature>
<feature type="compositionally biased region" description="Low complexity" evidence="1">
    <location>
        <begin position="16"/>
        <end position="37"/>
    </location>
</feature>
<feature type="region of interest" description="Disordered" evidence="1">
    <location>
        <begin position="79"/>
        <end position="106"/>
    </location>
</feature>
<proteinExistence type="predicted"/>
<reference evidence="2" key="1">
    <citation type="submission" date="2013-04" db="EMBL/GenBank/DDBJ databases">
        <authorList>
            <person name="Qu J."/>
            <person name="Murali S.C."/>
            <person name="Bandaranaike D."/>
            <person name="Bellair M."/>
            <person name="Blankenburg K."/>
            <person name="Chao H."/>
            <person name="Dinh H."/>
            <person name="Doddapaneni H."/>
            <person name="Downs B."/>
            <person name="Dugan-Rocha S."/>
            <person name="Elkadiri S."/>
            <person name="Gnanaolivu R.D."/>
            <person name="Hernandez B."/>
            <person name="Javaid M."/>
            <person name="Jayaseelan J.C."/>
            <person name="Lee S."/>
            <person name="Li M."/>
            <person name="Ming W."/>
            <person name="Munidasa M."/>
            <person name="Muniz J."/>
            <person name="Nguyen L."/>
            <person name="Ongeri F."/>
            <person name="Osuji N."/>
            <person name="Pu L.-L."/>
            <person name="Puazo M."/>
            <person name="Qu C."/>
            <person name="Quiroz J."/>
            <person name="Raj R."/>
            <person name="Weissenberger G."/>
            <person name="Xin Y."/>
            <person name="Zou X."/>
            <person name="Han Y."/>
            <person name="Richards S."/>
            <person name="Worley K."/>
            <person name="Muzny D."/>
            <person name="Gibbs R."/>
        </authorList>
    </citation>
    <scope>NUCLEOTIDE SEQUENCE</scope>
    <source>
        <strain evidence="2">Sampled in the wild</strain>
    </source>
</reference>
<feature type="compositionally biased region" description="Low complexity" evidence="1">
    <location>
        <begin position="44"/>
        <end position="57"/>
    </location>
</feature>
<evidence type="ECO:0000256" key="1">
    <source>
        <dbReference type="SAM" id="MobiDB-lite"/>
    </source>
</evidence>
<keyword evidence="3" id="KW-1185">Reference proteome</keyword>
<feature type="region of interest" description="Disordered" evidence="1">
    <location>
        <begin position="236"/>
        <end position="322"/>
    </location>
</feature>